<comment type="caution">
    <text evidence="2">The sequence shown here is derived from an EMBL/GenBank/DDBJ whole genome shotgun (WGS) entry which is preliminary data.</text>
</comment>
<gene>
    <name evidence="2" type="ORF">EYF80_042301</name>
</gene>
<dbReference type="EMBL" id="SRLO01000739">
    <property type="protein sequence ID" value="TNN47524.1"/>
    <property type="molecule type" value="Genomic_DNA"/>
</dbReference>
<keyword evidence="3" id="KW-1185">Reference proteome</keyword>
<dbReference type="Proteomes" id="UP000314294">
    <property type="component" value="Unassembled WGS sequence"/>
</dbReference>
<proteinExistence type="predicted"/>
<feature type="region of interest" description="Disordered" evidence="1">
    <location>
        <begin position="1"/>
        <end position="70"/>
    </location>
</feature>
<feature type="compositionally biased region" description="Basic and acidic residues" evidence="1">
    <location>
        <begin position="32"/>
        <end position="70"/>
    </location>
</feature>
<sequence>MPIPTARTISPRKRKNPEAELRRSLPRTTTTSERRLRFLKEAYDEKDGRECRREGERKGDREANTNREIR</sequence>
<name>A0A4Z2G432_9TELE</name>
<evidence type="ECO:0000313" key="2">
    <source>
        <dbReference type="EMBL" id="TNN47524.1"/>
    </source>
</evidence>
<dbReference type="AlphaFoldDB" id="A0A4Z2G432"/>
<organism evidence="2 3">
    <name type="scientific">Liparis tanakae</name>
    <name type="common">Tanaka's snailfish</name>
    <dbReference type="NCBI Taxonomy" id="230148"/>
    <lineage>
        <taxon>Eukaryota</taxon>
        <taxon>Metazoa</taxon>
        <taxon>Chordata</taxon>
        <taxon>Craniata</taxon>
        <taxon>Vertebrata</taxon>
        <taxon>Euteleostomi</taxon>
        <taxon>Actinopterygii</taxon>
        <taxon>Neopterygii</taxon>
        <taxon>Teleostei</taxon>
        <taxon>Neoteleostei</taxon>
        <taxon>Acanthomorphata</taxon>
        <taxon>Eupercaria</taxon>
        <taxon>Perciformes</taxon>
        <taxon>Cottioidei</taxon>
        <taxon>Cottales</taxon>
        <taxon>Liparidae</taxon>
        <taxon>Liparis</taxon>
    </lineage>
</organism>
<evidence type="ECO:0000256" key="1">
    <source>
        <dbReference type="SAM" id="MobiDB-lite"/>
    </source>
</evidence>
<evidence type="ECO:0000313" key="3">
    <source>
        <dbReference type="Proteomes" id="UP000314294"/>
    </source>
</evidence>
<reference evidence="2 3" key="1">
    <citation type="submission" date="2019-03" db="EMBL/GenBank/DDBJ databases">
        <title>First draft genome of Liparis tanakae, snailfish: a comprehensive survey of snailfish specific genes.</title>
        <authorList>
            <person name="Kim W."/>
            <person name="Song I."/>
            <person name="Jeong J.-H."/>
            <person name="Kim D."/>
            <person name="Kim S."/>
            <person name="Ryu S."/>
            <person name="Song J.Y."/>
            <person name="Lee S.K."/>
        </authorList>
    </citation>
    <scope>NUCLEOTIDE SEQUENCE [LARGE SCALE GENOMIC DNA]</scope>
    <source>
        <tissue evidence="2">Muscle</tissue>
    </source>
</reference>
<accession>A0A4Z2G432</accession>
<protein>
    <submittedName>
        <fullName evidence="2">Uncharacterized protein</fullName>
    </submittedName>
</protein>